<sequence>MIFFQCVAPNLDDYMGNWWAKGKRQPIRNTDEPIGQPVHSLGDQVTAHFKVETDWYCNATGRVQFNSIVFDREDWREQKQVNISFGNYGCCSYEITAIGGGYE</sequence>
<evidence type="ECO:0000313" key="2">
    <source>
        <dbReference type="Proteomes" id="UP000681967"/>
    </source>
</evidence>
<comment type="caution">
    <text evidence="1">The sequence shown here is derived from an EMBL/GenBank/DDBJ whole genome shotgun (WGS) entry which is preliminary data.</text>
</comment>
<dbReference type="AlphaFoldDB" id="A0A8S3EHF3"/>
<organism evidence="1 2">
    <name type="scientific">Rotaria magnacalcarata</name>
    <dbReference type="NCBI Taxonomy" id="392030"/>
    <lineage>
        <taxon>Eukaryota</taxon>
        <taxon>Metazoa</taxon>
        <taxon>Spiralia</taxon>
        <taxon>Gnathifera</taxon>
        <taxon>Rotifera</taxon>
        <taxon>Eurotatoria</taxon>
        <taxon>Bdelloidea</taxon>
        <taxon>Philodinida</taxon>
        <taxon>Philodinidae</taxon>
        <taxon>Rotaria</taxon>
    </lineage>
</organism>
<gene>
    <name evidence="1" type="ORF">BYL167_LOCUS58435</name>
</gene>
<evidence type="ECO:0000313" key="1">
    <source>
        <dbReference type="EMBL" id="CAF5053993.1"/>
    </source>
</evidence>
<proteinExistence type="predicted"/>
<accession>A0A8S3EHF3</accession>
<dbReference type="Proteomes" id="UP000681967">
    <property type="component" value="Unassembled WGS sequence"/>
</dbReference>
<protein>
    <submittedName>
        <fullName evidence="1">Uncharacterized protein</fullName>
    </submittedName>
</protein>
<name>A0A8S3EHF3_9BILA</name>
<reference evidence="1" key="1">
    <citation type="submission" date="2021-02" db="EMBL/GenBank/DDBJ databases">
        <authorList>
            <person name="Nowell W R."/>
        </authorList>
    </citation>
    <scope>NUCLEOTIDE SEQUENCE</scope>
</reference>
<dbReference type="EMBL" id="CAJOBH010226749">
    <property type="protein sequence ID" value="CAF5053993.1"/>
    <property type="molecule type" value="Genomic_DNA"/>
</dbReference>